<dbReference type="GO" id="GO:0015833">
    <property type="term" value="P:peptide transport"/>
    <property type="evidence" value="ECO:0007669"/>
    <property type="project" value="TreeGrafter"/>
</dbReference>
<dbReference type="Gene3D" id="3.90.76.10">
    <property type="entry name" value="Dipeptide-binding Protein, Domain 1"/>
    <property type="match status" value="1"/>
</dbReference>
<dbReference type="GO" id="GO:0042597">
    <property type="term" value="C:periplasmic space"/>
    <property type="evidence" value="ECO:0007669"/>
    <property type="project" value="UniProtKB-ARBA"/>
</dbReference>
<gene>
    <name evidence="7" type="ORF">C8J48_0210</name>
</gene>
<evidence type="ECO:0000259" key="6">
    <source>
        <dbReference type="Pfam" id="PF00496"/>
    </source>
</evidence>
<feature type="domain" description="Solute-binding protein family 5" evidence="6">
    <location>
        <begin position="68"/>
        <end position="442"/>
    </location>
</feature>
<reference evidence="7 8" key="1">
    <citation type="submission" date="2018-04" db="EMBL/GenBank/DDBJ databases">
        <title>Genomic Encyclopedia of Archaeal and Bacterial Type Strains, Phase II (KMG-II): from individual species to whole genera.</title>
        <authorList>
            <person name="Goeker M."/>
        </authorList>
    </citation>
    <scope>NUCLEOTIDE SEQUENCE [LARGE SCALE GENOMIC DNA]</scope>
    <source>
        <strain evidence="7 8">DSM 45169</strain>
    </source>
</reference>
<keyword evidence="4" id="KW-0732">Signal</keyword>
<evidence type="ECO:0000256" key="5">
    <source>
        <dbReference type="SAM" id="MobiDB-lite"/>
    </source>
</evidence>
<keyword evidence="8" id="KW-1185">Reference proteome</keyword>
<dbReference type="Pfam" id="PF00496">
    <property type="entry name" value="SBP_bac_5"/>
    <property type="match status" value="1"/>
</dbReference>
<evidence type="ECO:0000256" key="4">
    <source>
        <dbReference type="ARBA" id="ARBA00022729"/>
    </source>
</evidence>
<dbReference type="AlphaFoldDB" id="A0A2T4Z712"/>
<dbReference type="PANTHER" id="PTHR30290:SF9">
    <property type="entry name" value="OLIGOPEPTIDE-BINDING PROTEIN APPA"/>
    <property type="match status" value="1"/>
</dbReference>
<dbReference type="GO" id="GO:1904680">
    <property type="term" value="F:peptide transmembrane transporter activity"/>
    <property type="evidence" value="ECO:0007669"/>
    <property type="project" value="TreeGrafter"/>
</dbReference>
<comment type="subcellular location">
    <subcellularLocation>
        <location evidence="1">Cell membrane</location>
        <topology evidence="1">Lipid-anchor</topology>
    </subcellularLocation>
</comment>
<dbReference type="SUPFAM" id="SSF53850">
    <property type="entry name" value="Periplasmic binding protein-like II"/>
    <property type="match status" value="1"/>
</dbReference>
<dbReference type="CDD" id="cd08493">
    <property type="entry name" value="PBP2_DppA_like"/>
    <property type="match status" value="1"/>
</dbReference>
<evidence type="ECO:0000313" key="7">
    <source>
        <dbReference type="EMBL" id="PTM57660.1"/>
    </source>
</evidence>
<evidence type="ECO:0000313" key="8">
    <source>
        <dbReference type="Proteomes" id="UP000241639"/>
    </source>
</evidence>
<dbReference type="GO" id="GO:0043190">
    <property type="term" value="C:ATP-binding cassette (ABC) transporter complex"/>
    <property type="evidence" value="ECO:0007669"/>
    <property type="project" value="InterPro"/>
</dbReference>
<evidence type="ECO:0000256" key="2">
    <source>
        <dbReference type="ARBA" id="ARBA00005695"/>
    </source>
</evidence>
<dbReference type="PROSITE" id="PS01040">
    <property type="entry name" value="SBP_BACTERIAL_5"/>
    <property type="match status" value="1"/>
</dbReference>
<dbReference type="Gene3D" id="3.40.190.10">
    <property type="entry name" value="Periplasmic binding protein-like II"/>
    <property type="match status" value="1"/>
</dbReference>
<name>A0A2T4Z712_9BACL</name>
<dbReference type="InterPro" id="IPR023765">
    <property type="entry name" value="SBP_5_CS"/>
</dbReference>
<dbReference type="Proteomes" id="UP000241639">
    <property type="component" value="Unassembled WGS sequence"/>
</dbReference>
<dbReference type="InterPro" id="IPR000914">
    <property type="entry name" value="SBP_5_dom"/>
</dbReference>
<comment type="similarity">
    <text evidence="2">Belongs to the bacterial solute-binding protein 5 family.</text>
</comment>
<protein>
    <submittedName>
        <fullName evidence="7">Peptide/nickel transport system substrate-binding protein</fullName>
    </submittedName>
</protein>
<proteinExistence type="inferred from homology"/>
<sequence length="526" mass="58559">MAVLLVCSSVLVACGGGSGADHNGKTLIYGRGADSTMLDPSLVTDGESFIVTENVFNGLLGFEKDSMEVVPALAESWEESDDGKTWTFQLREGVKFHDGTDFNADAVVFNFERWAKQELLPTEKDAYIYYGSMFGGYEGDEGHIIESVTALDETTVQFKLKEPQGPFLANLAMSPFGLASPTAVKGDPKKFAENPVGTGPFKFESWKKGDTITVVKNEDYWEEGLPKLDKVIFQSIPDNSARLTALQSGDIDIMDGLNPDDSETVSANDQFQLYERPPMNVGYLAFNVEKEPFKDRKVRQALNHAVNKEGLIKSFYGGKAEPATNPMPPSIWGFNQDIEGYEYDLEKAKELLEEAGYKDGFEVEFHAMPAPRPYMPDGRKIAEYIQADFEKIGVKTKIVSPEWTTYLEETNQGKHDMALLGWTGDNGDPDNFLYVLLDKDNARKPANNIAFYKSDKLHDILIKAQRETDQDKRSELYQEAQEIINNDAPWVPLVYANPTLAAQSNVEGFTPHPKGSDKLKEVDIGQ</sequence>
<dbReference type="PANTHER" id="PTHR30290">
    <property type="entry name" value="PERIPLASMIC BINDING COMPONENT OF ABC TRANSPORTER"/>
    <property type="match status" value="1"/>
</dbReference>
<dbReference type="EMBL" id="PZZP01000001">
    <property type="protein sequence ID" value="PTM57660.1"/>
    <property type="molecule type" value="Genomic_DNA"/>
</dbReference>
<feature type="compositionally biased region" description="Basic and acidic residues" evidence="5">
    <location>
        <begin position="514"/>
        <end position="526"/>
    </location>
</feature>
<dbReference type="InterPro" id="IPR039424">
    <property type="entry name" value="SBP_5"/>
</dbReference>
<dbReference type="Gene3D" id="3.10.105.10">
    <property type="entry name" value="Dipeptide-binding Protein, Domain 3"/>
    <property type="match status" value="1"/>
</dbReference>
<dbReference type="PIRSF" id="PIRSF002741">
    <property type="entry name" value="MppA"/>
    <property type="match status" value="1"/>
</dbReference>
<accession>A0A2T4Z712</accession>
<dbReference type="InterPro" id="IPR030678">
    <property type="entry name" value="Peptide/Ni-bd"/>
</dbReference>
<feature type="region of interest" description="Disordered" evidence="5">
    <location>
        <begin position="506"/>
        <end position="526"/>
    </location>
</feature>
<evidence type="ECO:0000256" key="3">
    <source>
        <dbReference type="ARBA" id="ARBA00022448"/>
    </source>
</evidence>
<comment type="caution">
    <text evidence="7">The sequence shown here is derived from an EMBL/GenBank/DDBJ whole genome shotgun (WGS) entry which is preliminary data.</text>
</comment>
<keyword evidence="3" id="KW-0813">Transport</keyword>
<organism evidence="7 8">
    <name type="scientific">Desmospora activa DSM 45169</name>
    <dbReference type="NCBI Taxonomy" id="1121389"/>
    <lineage>
        <taxon>Bacteria</taxon>
        <taxon>Bacillati</taxon>
        <taxon>Bacillota</taxon>
        <taxon>Bacilli</taxon>
        <taxon>Bacillales</taxon>
        <taxon>Thermoactinomycetaceae</taxon>
        <taxon>Desmospora</taxon>
    </lineage>
</organism>
<evidence type="ECO:0000256" key="1">
    <source>
        <dbReference type="ARBA" id="ARBA00004193"/>
    </source>
</evidence>